<keyword evidence="1" id="KW-0067">ATP-binding</keyword>
<dbReference type="EC" id="3.6.1.-" evidence="1"/>
<evidence type="ECO:0000313" key="1">
    <source>
        <dbReference type="EMBL" id="GAM13439.1"/>
    </source>
</evidence>
<name>A0A0A8X2I8_MESS1</name>
<reference evidence="1 2" key="1">
    <citation type="submission" date="2013-06" db="EMBL/GenBank/DDBJ databases">
        <title>Whole genome shotgun sequence of Bacillus selenatarsenatis SF-1.</title>
        <authorList>
            <person name="Kuroda M."/>
            <person name="Sei K."/>
            <person name="Yamashita M."/>
            <person name="Ike M."/>
        </authorList>
    </citation>
    <scope>NUCLEOTIDE SEQUENCE [LARGE SCALE GENOMIC DNA]</scope>
    <source>
        <strain evidence="1 2">SF-1</strain>
    </source>
</reference>
<comment type="caution">
    <text evidence="1">The sequence shown here is derived from an EMBL/GenBank/DDBJ whole genome shotgun (WGS) entry which is preliminary data.</text>
</comment>
<evidence type="ECO:0000313" key="2">
    <source>
        <dbReference type="Proteomes" id="UP000031014"/>
    </source>
</evidence>
<accession>A0A0A8X2I8</accession>
<keyword evidence="1" id="KW-0378">Hydrolase</keyword>
<dbReference type="SUPFAM" id="SSF89550">
    <property type="entry name" value="PHP domain-like"/>
    <property type="match status" value="1"/>
</dbReference>
<keyword evidence="1" id="KW-0547">Nucleotide-binding</keyword>
<dbReference type="Gene3D" id="1.10.150.20">
    <property type="entry name" value="5' to 3' exonuclease, C-terminal subdomain"/>
    <property type="match status" value="1"/>
</dbReference>
<gene>
    <name evidence="1" type="ORF">SAMD00020551_1583</name>
</gene>
<dbReference type="AlphaFoldDB" id="A0A0A8X2I8"/>
<organism evidence="1 2">
    <name type="scientific">Mesobacillus selenatarsenatis (strain DSM 18680 / JCM 14380 / FERM P-15431 / SF-1)</name>
    <dbReference type="NCBI Taxonomy" id="1321606"/>
    <lineage>
        <taxon>Bacteria</taxon>
        <taxon>Bacillati</taxon>
        <taxon>Bacillota</taxon>
        <taxon>Bacilli</taxon>
        <taxon>Bacillales</taxon>
        <taxon>Bacillaceae</taxon>
        <taxon>Mesobacillus</taxon>
    </lineage>
</organism>
<dbReference type="Gene3D" id="3.20.20.140">
    <property type="entry name" value="Metal-dependent hydrolases"/>
    <property type="match status" value="1"/>
</dbReference>
<dbReference type="EMBL" id="BASE01000032">
    <property type="protein sequence ID" value="GAM13439.1"/>
    <property type="molecule type" value="Genomic_DNA"/>
</dbReference>
<keyword evidence="2" id="KW-1185">Reference proteome</keyword>
<dbReference type="STRING" id="1321606.SAMD00020551_1583"/>
<dbReference type="Proteomes" id="UP000031014">
    <property type="component" value="Unassembled WGS sequence"/>
</dbReference>
<dbReference type="PANTHER" id="PTHR40084">
    <property type="entry name" value="PHOSPHOHYDROLASE, PHP FAMILY"/>
    <property type="match status" value="1"/>
</dbReference>
<dbReference type="GO" id="GO:0004386">
    <property type="term" value="F:helicase activity"/>
    <property type="evidence" value="ECO:0007669"/>
    <property type="project" value="UniProtKB-KW"/>
</dbReference>
<dbReference type="InterPro" id="IPR016195">
    <property type="entry name" value="Pol/histidinol_Pase-like"/>
</dbReference>
<dbReference type="PANTHER" id="PTHR40084:SF1">
    <property type="entry name" value="PHOSPHOTRANSFERASE"/>
    <property type="match status" value="1"/>
</dbReference>
<dbReference type="GO" id="GO:0016787">
    <property type="term" value="F:hydrolase activity"/>
    <property type="evidence" value="ECO:0007669"/>
    <property type="project" value="UniProtKB-KW"/>
</dbReference>
<dbReference type="SUPFAM" id="SSF47781">
    <property type="entry name" value="RuvA domain 2-like"/>
    <property type="match status" value="1"/>
</dbReference>
<keyword evidence="1" id="KW-0347">Helicase</keyword>
<dbReference type="RefSeq" id="WP_041965286.1">
    <property type="nucleotide sequence ID" value="NZ_BASE01000032.1"/>
</dbReference>
<proteinExistence type="predicted"/>
<protein>
    <submittedName>
        <fullName evidence="1">DNA helicase II</fullName>
        <ecNumber evidence="1">3.6.1.-</ecNumber>
    </submittedName>
</protein>
<dbReference type="OrthoDB" id="9810135at2"/>
<dbReference type="InterPro" id="IPR010994">
    <property type="entry name" value="RuvA_2-like"/>
</dbReference>
<sequence>MQEYFVDLHIHIGRTKSGRAVKITGAKSLTFSNIIRHARDYKGLNMIGVIDSHSPEVLDEMEDLLKVGELQEHPEGGLNYGGMSVILGSELEINDESTQGPIHVLCYLPNLQTMRTFSKWLENHLKNIHLSSQRVYISGRDLQRKVKELGGIFIPAHVFTPFKSLYGKGVKNSLSEVFDADLIDGIELGLSSDTDMADQLAELHRYQFVTNSDAHSLAKIAREYQKIEMAEPSFRELGLALNQSDGRGIKANYGLDPQLGKYHRTVCSDCLVYNPTYDEACSECGSVKKVKGVADRIRELRSSEGSQAERPPYIHQVPLEFIPGLGPKMLEKLMDHFGTEMAVLHSVPLDSLKQVIPEKTAVTIDKARKGQLAFHAGGGGKYGKISD</sequence>
<dbReference type="CDD" id="cd19067">
    <property type="entry name" value="PfuEndoQ-like"/>
    <property type="match status" value="1"/>
</dbReference>